<evidence type="ECO:0000259" key="2">
    <source>
        <dbReference type="PROSITE" id="PS51154"/>
    </source>
</evidence>
<proteinExistence type="predicted"/>
<dbReference type="RefSeq" id="WP_264430075.1">
    <property type="nucleotide sequence ID" value="NZ_CP080627.1"/>
</dbReference>
<comment type="catalytic activity">
    <reaction evidence="1">
        <text>an N-(ADP-alpha-D-ribosyl)-thymidine in DNA + H2O = a thymidine in DNA + ADP-D-ribose</text>
        <dbReference type="Rhea" id="RHEA:71655"/>
        <dbReference type="Rhea" id="RHEA-COMP:13556"/>
        <dbReference type="Rhea" id="RHEA-COMP:18051"/>
        <dbReference type="ChEBI" id="CHEBI:15377"/>
        <dbReference type="ChEBI" id="CHEBI:57967"/>
        <dbReference type="ChEBI" id="CHEBI:137386"/>
        <dbReference type="ChEBI" id="CHEBI:191199"/>
    </reaction>
    <physiologicalReaction direction="left-to-right" evidence="1">
        <dbReference type="Rhea" id="RHEA:71656"/>
    </physiologicalReaction>
</comment>
<dbReference type="InterPro" id="IPR002589">
    <property type="entry name" value="Macro_dom"/>
</dbReference>
<dbReference type="PANTHER" id="PTHR12521:SF0">
    <property type="entry name" value="ADP-RIBOSE GLYCOHYDROLASE OARD1"/>
    <property type="match status" value="1"/>
</dbReference>
<evidence type="ECO:0000256" key="1">
    <source>
        <dbReference type="ARBA" id="ARBA00035885"/>
    </source>
</evidence>
<sequence>MGFRVIEGNIFTTEQQTLVNTVNCVGVMGAGIALEFRLRYPDMYRRYVEICKKGQLDIGKLWLVRTPGRWVLNFPTKKHWRYPSKEAYLRQGLEKLAASYAQKGIYSIAMPLLGADRGGIDPEVSLALIREYLGVGCDDLDVAVYRYDPAAKDDLFETFKIRLLSDSSEKIISASGLKASALDKLRNALEQESICQLNQMLQVKGIGLVTLEKAFHYVQSPTADAPDLFMSGFSSAP</sequence>
<evidence type="ECO:0000313" key="4">
    <source>
        <dbReference type="Proteomes" id="UP001163082"/>
    </source>
</evidence>
<dbReference type="Proteomes" id="UP001163082">
    <property type="component" value="Chromosome"/>
</dbReference>
<reference evidence="3 4" key="1">
    <citation type="journal article" date="2022" name="Antonie Van Leeuwenhoek">
        <title>Whole genome sequencing of the halophilic Halomonas qaidamensis XH36, a novel species strain with high ectoine production.</title>
        <authorList>
            <person name="Zhang T."/>
            <person name="Cui T."/>
            <person name="Cao Y."/>
            <person name="Li Y."/>
            <person name="Li F."/>
            <person name="Zhu D."/>
            <person name="Xing J."/>
        </authorList>
    </citation>
    <scope>NUCLEOTIDE SEQUENCE [LARGE SCALE GENOMIC DNA]</scope>
    <source>
        <strain evidence="3 4">XH36</strain>
    </source>
</reference>
<accession>A0ABY6JQP3</accession>
<dbReference type="InterPro" id="IPR050892">
    <property type="entry name" value="ADP-ribose_metab_enzymes"/>
</dbReference>
<protein>
    <submittedName>
        <fullName evidence="3">Macro domain-containing protein</fullName>
    </submittedName>
</protein>
<dbReference type="PROSITE" id="PS51154">
    <property type="entry name" value="MACRO"/>
    <property type="match status" value="1"/>
</dbReference>
<feature type="domain" description="Macro" evidence="2">
    <location>
        <begin position="1"/>
        <end position="163"/>
    </location>
</feature>
<dbReference type="SMART" id="SM00506">
    <property type="entry name" value="A1pp"/>
    <property type="match status" value="1"/>
</dbReference>
<dbReference type="PANTHER" id="PTHR12521">
    <property type="entry name" value="PROTEIN C6ORF130"/>
    <property type="match status" value="1"/>
</dbReference>
<keyword evidence="4" id="KW-1185">Reference proteome</keyword>
<dbReference type="InterPro" id="IPR043472">
    <property type="entry name" value="Macro_dom-like"/>
</dbReference>
<dbReference type="Pfam" id="PF01661">
    <property type="entry name" value="Macro"/>
    <property type="match status" value="1"/>
</dbReference>
<dbReference type="SUPFAM" id="SSF52949">
    <property type="entry name" value="Macro domain-like"/>
    <property type="match status" value="1"/>
</dbReference>
<organism evidence="3 4">
    <name type="scientific">Halomonas qaidamensis</name>
    <dbReference type="NCBI Taxonomy" id="2866211"/>
    <lineage>
        <taxon>Bacteria</taxon>
        <taxon>Pseudomonadati</taxon>
        <taxon>Pseudomonadota</taxon>
        <taxon>Gammaproteobacteria</taxon>
        <taxon>Oceanospirillales</taxon>
        <taxon>Halomonadaceae</taxon>
        <taxon>Halomonas</taxon>
    </lineage>
</organism>
<dbReference type="Gene3D" id="3.40.220.10">
    <property type="entry name" value="Leucine Aminopeptidase, subunit E, domain 1"/>
    <property type="match status" value="1"/>
</dbReference>
<dbReference type="CDD" id="cd02901">
    <property type="entry name" value="Macro_Poa1p-like"/>
    <property type="match status" value="1"/>
</dbReference>
<evidence type="ECO:0000313" key="3">
    <source>
        <dbReference type="EMBL" id="UYV19475.1"/>
    </source>
</evidence>
<dbReference type="EMBL" id="CP080627">
    <property type="protein sequence ID" value="UYV19475.1"/>
    <property type="molecule type" value="Genomic_DNA"/>
</dbReference>
<gene>
    <name evidence="3" type="ORF">K1Y77_01995</name>
</gene>
<name>A0ABY6JQP3_9GAMM</name>